<comment type="function">
    <text evidence="8">Negative regulator of FtsZ ring formation; modulates the frequency and position of FtsZ ring formation. Inhibits FtsZ ring formation at polar sites. Interacts either with FtsZ or with one of its binding partners to promote depolymerization.</text>
</comment>
<evidence type="ECO:0000256" key="5">
    <source>
        <dbReference type="ARBA" id="ARBA00023136"/>
    </source>
</evidence>
<sequence>MEVVIGLLAALVIFFAVGYFIRKNIYREVDRLEARKIEIMNRSLADEMSRVKELKMTGQAEELFEKWRQEWDEIITSQLPEVEELLFDAEDHADKYRFKKSKEVLAHIERMLEAADQNIEQIIEEIYELVTSEERNSIEIEDVKEKFKKAKKTLLAHSHTFGRAHAKLETALYEVYEELKRFEAETDAGNYLAAREILTKQNVILDELCAKIELIPAMLADCQSAIPNQLAEISDGYKEMAEQGYFLEHIQIQSEAERISGTLIIFQEKICELELDGISESLQEIHESIETMYDLLEKEVHAHHFVLSETVKTEGALHELTAAKLISKEETDTVKKSYHLSEEETSRLRSIDKQVAALQKRFHHIQDKMASEKIAYSLLKEELLELEKQTSEVRKDHNEYREMLHALRKEELLAREQLTEARRLLNESARLISKSNVPGLPAAYSDLLKEAQRTIAYVSEKLDEIPLDMVAVNILLEDAVSASAKVHQQTEDMIEQVYYVERIIQYGNRFRSRNERLSKDLHEAENLFRHYEYESSLKKAATAIEHVEPGSFEKIGTLVEEDLEELKNK</sequence>
<gene>
    <name evidence="8 9" type="primary">ezrA</name>
    <name evidence="9" type="ORF">WCV65_15245</name>
</gene>
<evidence type="ECO:0000256" key="8">
    <source>
        <dbReference type="HAMAP-Rule" id="MF_00728"/>
    </source>
</evidence>
<keyword evidence="4 8" id="KW-0175">Coiled coil</keyword>
<name>A0ABZ2NDV7_9BACI</name>
<protein>
    <recommendedName>
        <fullName evidence="8">Septation ring formation regulator EzrA</fullName>
    </recommendedName>
</protein>
<evidence type="ECO:0000256" key="6">
    <source>
        <dbReference type="ARBA" id="ARBA00023210"/>
    </source>
</evidence>
<evidence type="ECO:0000256" key="2">
    <source>
        <dbReference type="ARBA" id="ARBA00022692"/>
    </source>
</evidence>
<reference evidence="9 10" key="1">
    <citation type="submission" date="2024-02" db="EMBL/GenBank/DDBJ databases">
        <title>Seven novel Bacillus-like species.</title>
        <authorList>
            <person name="Liu G."/>
        </authorList>
    </citation>
    <scope>NUCLEOTIDE SEQUENCE [LARGE SCALE GENOMIC DNA]</scope>
    <source>
        <strain evidence="9 10">FJAT-52054</strain>
    </source>
</reference>
<keyword evidence="1 8" id="KW-0132">Cell division</keyword>
<evidence type="ECO:0000313" key="9">
    <source>
        <dbReference type="EMBL" id="WXB95904.1"/>
    </source>
</evidence>
<proteinExistence type="inferred from homology"/>
<keyword evidence="6 8" id="KW-0717">Septation</keyword>
<evidence type="ECO:0000256" key="7">
    <source>
        <dbReference type="ARBA" id="ARBA00023306"/>
    </source>
</evidence>
<evidence type="ECO:0000256" key="4">
    <source>
        <dbReference type="ARBA" id="ARBA00023054"/>
    </source>
</evidence>
<keyword evidence="5 8" id="KW-0472">Membrane</keyword>
<comment type="subcellular location">
    <subcellularLocation>
        <location evidence="8">Cell membrane</location>
        <topology evidence="8">Single-pass membrane protein</topology>
    </subcellularLocation>
    <text evidence="8">Colocalized with FtsZ to the nascent septal site.</text>
</comment>
<keyword evidence="2 8" id="KW-0812">Transmembrane</keyword>
<feature type="coiled-coil region" evidence="8">
    <location>
        <begin position="369"/>
        <end position="427"/>
    </location>
</feature>
<evidence type="ECO:0000256" key="3">
    <source>
        <dbReference type="ARBA" id="ARBA00022989"/>
    </source>
</evidence>
<dbReference type="Proteomes" id="UP001377337">
    <property type="component" value="Chromosome"/>
</dbReference>
<organism evidence="9 10">
    <name type="scientific">Metabacillus sediminis</name>
    <dbReference type="NCBI Taxonomy" id="3117746"/>
    <lineage>
        <taxon>Bacteria</taxon>
        <taxon>Bacillati</taxon>
        <taxon>Bacillota</taxon>
        <taxon>Bacilli</taxon>
        <taxon>Bacillales</taxon>
        <taxon>Bacillaceae</taxon>
        <taxon>Metabacillus</taxon>
    </lineage>
</organism>
<dbReference type="NCBIfam" id="NF003413">
    <property type="entry name" value="PRK04778.1-7"/>
    <property type="match status" value="1"/>
</dbReference>
<dbReference type="RefSeq" id="WP_338777622.1">
    <property type="nucleotide sequence ID" value="NZ_CP147407.1"/>
</dbReference>
<dbReference type="HAMAP" id="MF_00728">
    <property type="entry name" value="EzrA"/>
    <property type="match status" value="1"/>
</dbReference>
<feature type="topological domain" description="Extracellular" evidence="8">
    <location>
        <begin position="1"/>
        <end position="2"/>
    </location>
</feature>
<keyword evidence="8" id="KW-1003">Cell membrane</keyword>
<dbReference type="EMBL" id="CP147407">
    <property type="protein sequence ID" value="WXB95904.1"/>
    <property type="molecule type" value="Genomic_DNA"/>
</dbReference>
<feature type="topological domain" description="Cytoplasmic" evidence="8">
    <location>
        <begin position="22"/>
        <end position="569"/>
    </location>
</feature>
<dbReference type="Pfam" id="PF06160">
    <property type="entry name" value="EzrA"/>
    <property type="match status" value="1"/>
</dbReference>
<evidence type="ECO:0000256" key="1">
    <source>
        <dbReference type="ARBA" id="ARBA00022618"/>
    </source>
</evidence>
<comment type="similarity">
    <text evidence="8">Belongs to the EzrA family.</text>
</comment>
<evidence type="ECO:0000313" key="10">
    <source>
        <dbReference type="Proteomes" id="UP001377337"/>
    </source>
</evidence>
<dbReference type="InterPro" id="IPR010379">
    <property type="entry name" value="EzrA"/>
</dbReference>
<keyword evidence="3 8" id="KW-1133">Transmembrane helix</keyword>
<keyword evidence="10" id="KW-1185">Reference proteome</keyword>
<keyword evidence="7 8" id="KW-0131">Cell cycle</keyword>
<accession>A0ABZ2NDV7</accession>